<evidence type="ECO:0000313" key="1">
    <source>
        <dbReference type="EMBL" id="RMX36540.1"/>
    </source>
</evidence>
<gene>
    <name evidence="1" type="ORF">pdam_00019457</name>
</gene>
<name>A0A3M6T588_POCDA</name>
<evidence type="ECO:0000313" key="2">
    <source>
        <dbReference type="Proteomes" id="UP000275408"/>
    </source>
</evidence>
<dbReference type="OrthoDB" id="71260at2759"/>
<dbReference type="AlphaFoldDB" id="A0A3M6T588"/>
<comment type="caution">
    <text evidence="1">The sequence shown here is derived from an EMBL/GenBank/DDBJ whole genome shotgun (WGS) entry which is preliminary data.</text>
</comment>
<reference evidence="1 2" key="1">
    <citation type="journal article" date="2018" name="Sci. Rep.">
        <title>Comparative analysis of the Pocillopora damicornis genome highlights role of immune system in coral evolution.</title>
        <authorList>
            <person name="Cunning R."/>
            <person name="Bay R.A."/>
            <person name="Gillette P."/>
            <person name="Baker A.C."/>
            <person name="Traylor-Knowles N."/>
        </authorList>
    </citation>
    <scope>NUCLEOTIDE SEQUENCE [LARGE SCALE GENOMIC DNA]</scope>
    <source>
        <strain evidence="1">RSMAS</strain>
        <tissue evidence="1">Whole animal</tissue>
    </source>
</reference>
<dbReference type="EMBL" id="RCHS01004301">
    <property type="protein sequence ID" value="RMX36540.1"/>
    <property type="molecule type" value="Genomic_DNA"/>
</dbReference>
<proteinExistence type="predicted"/>
<organism evidence="1 2">
    <name type="scientific">Pocillopora damicornis</name>
    <name type="common">Cauliflower coral</name>
    <name type="synonym">Millepora damicornis</name>
    <dbReference type="NCBI Taxonomy" id="46731"/>
    <lineage>
        <taxon>Eukaryota</taxon>
        <taxon>Metazoa</taxon>
        <taxon>Cnidaria</taxon>
        <taxon>Anthozoa</taxon>
        <taxon>Hexacorallia</taxon>
        <taxon>Scleractinia</taxon>
        <taxon>Astrocoeniina</taxon>
        <taxon>Pocilloporidae</taxon>
        <taxon>Pocillopora</taxon>
    </lineage>
</organism>
<protein>
    <submittedName>
        <fullName evidence="1">Uncharacterized protein</fullName>
    </submittedName>
</protein>
<dbReference type="Proteomes" id="UP000275408">
    <property type="component" value="Unassembled WGS sequence"/>
</dbReference>
<sequence length="113" mass="12939">MKYTSIRSLGEYWCKGNNTCFQDFVQGNRGLGYFMNQEGLDAVPSPLDEDPEGEKFFYGGYTTRRYGSRYGGKIDAIQLELPIGVRYKWNGDDALKNAFAKAIVQFYQTNYDV</sequence>
<accession>A0A3M6T588</accession>
<keyword evidence="2" id="KW-1185">Reference proteome</keyword>